<accession>A0A8E3B810</accession>
<keyword evidence="1" id="KW-0812">Transmembrane</keyword>
<gene>
    <name evidence="2" type="ORF">C8D77_1011491</name>
</gene>
<reference evidence="2 3" key="1">
    <citation type="submission" date="2018-05" db="EMBL/GenBank/DDBJ databases">
        <title>Genomic Encyclopedia of Type Strains, Phase IV (KMG-IV): sequencing the most valuable type-strain genomes for metagenomic binning, comparative biology and taxonomic classification.</title>
        <authorList>
            <person name="Goeker M."/>
        </authorList>
    </citation>
    <scope>NUCLEOTIDE SEQUENCE [LARGE SCALE GENOMIC DNA]</scope>
    <source>
        <strain evidence="2 3">DSM 2626</strain>
    </source>
</reference>
<keyword evidence="1" id="KW-0472">Membrane</keyword>
<dbReference type="Proteomes" id="UP000245631">
    <property type="component" value="Unassembled WGS sequence"/>
</dbReference>
<evidence type="ECO:0000313" key="3">
    <source>
        <dbReference type="Proteomes" id="UP000245631"/>
    </source>
</evidence>
<name>A0A8E3B810_RHILI</name>
<dbReference type="AlphaFoldDB" id="A0A8E3B810"/>
<sequence length="56" mass="6113">MTARSRKARDRAGLWIAQDSGKTLGMSSLIGIMMLVGIAASYSTFEQLRPPRRSAT</sequence>
<evidence type="ECO:0000313" key="2">
    <source>
        <dbReference type="EMBL" id="PWJ94805.1"/>
    </source>
</evidence>
<keyword evidence="1" id="KW-1133">Transmembrane helix</keyword>
<organism evidence="2 3">
    <name type="scientific">Rhizobium loti</name>
    <name type="common">Mesorhizobium loti</name>
    <dbReference type="NCBI Taxonomy" id="381"/>
    <lineage>
        <taxon>Bacteria</taxon>
        <taxon>Pseudomonadati</taxon>
        <taxon>Pseudomonadota</taxon>
        <taxon>Alphaproteobacteria</taxon>
        <taxon>Hyphomicrobiales</taxon>
        <taxon>Phyllobacteriaceae</taxon>
        <taxon>Mesorhizobium</taxon>
    </lineage>
</organism>
<protein>
    <submittedName>
        <fullName evidence="2">Uncharacterized protein</fullName>
    </submittedName>
</protein>
<feature type="transmembrane region" description="Helical" evidence="1">
    <location>
        <begin position="24"/>
        <end position="45"/>
    </location>
</feature>
<evidence type="ECO:0000256" key="1">
    <source>
        <dbReference type="SAM" id="Phobius"/>
    </source>
</evidence>
<dbReference type="EMBL" id="QGGH01000001">
    <property type="protein sequence ID" value="PWJ94805.1"/>
    <property type="molecule type" value="Genomic_DNA"/>
</dbReference>
<comment type="caution">
    <text evidence="2">The sequence shown here is derived from an EMBL/GenBank/DDBJ whole genome shotgun (WGS) entry which is preliminary data.</text>
</comment>
<proteinExistence type="predicted"/>